<evidence type="ECO:0000313" key="3">
    <source>
        <dbReference type="EMBL" id="MCP3420740.1"/>
    </source>
</evidence>
<dbReference type="Proteomes" id="UP001204524">
    <property type="component" value="Unassembled WGS sequence"/>
</dbReference>
<dbReference type="RefSeq" id="WP_254179965.1">
    <property type="nucleotide sequence ID" value="NZ_JANARS010000001.1"/>
</dbReference>
<keyword evidence="2" id="KW-1133">Transmembrane helix</keyword>
<feature type="transmembrane region" description="Helical" evidence="2">
    <location>
        <begin position="63"/>
        <end position="80"/>
    </location>
</feature>
<feature type="transmembrane region" description="Helical" evidence="2">
    <location>
        <begin position="37"/>
        <end position="57"/>
    </location>
</feature>
<evidence type="ECO:0000256" key="1">
    <source>
        <dbReference type="SAM" id="MobiDB-lite"/>
    </source>
</evidence>
<evidence type="ECO:0000313" key="4">
    <source>
        <dbReference type="Proteomes" id="UP001204524"/>
    </source>
</evidence>
<keyword evidence="4" id="KW-1185">Reference proteome</keyword>
<comment type="caution">
    <text evidence="3">The sequence shown here is derived from an EMBL/GenBank/DDBJ whole genome shotgun (WGS) entry which is preliminary data.</text>
</comment>
<keyword evidence="2" id="KW-0472">Membrane</keyword>
<keyword evidence="2" id="KW-0812">Transmembrane</keyword>
<organism evidence="3 4">
    <name type="scientific">Nocardioides pinisoli</name>
    <dbReference type="NCBI Taxonomy" id="2950279"/>
    <lineage>
        <taxon>Bacteria</taxon>
        <taxon>Bacillati</taxon>
        <taxon>Actinomycetota</taxon>
        <taxon>Actinomycetes</taxon>
        <taxon>Propionibacteriales</taxon>
        <taxon>Nocardioidaceae</taxon>
        <taxon>Nocardioides</taxon>
    </lineage>
</organism>
<feature type="compositionally biased region" description="Acidic residues" evidence="1">
    <location>
        <begin position="203"/>
        <end position="216"/>
    </location>
</feature>
<accession>A0ABT1KSM5</accession>
<evidence type="ECO:0008006" key="5">
    <source>
        <dbReference type="Google" id="ProtNLM"/>
    </source>
</evidence>
<protein>
    <recommendedName>
        <fullName evidence="5">YcxB family protein</fullName>
    </recommendedName>
</protein>
<feature type="region of interest" description="Disordered" evidence="1">
    <location>
        <begin position="164"/>
        <end position="239"/>
    </location>
</feature>
<dbReference type="EMBL" id="JANARS010000001">
    <property type="protein sequence ID" value="MCP3420740.1"/>
    <property type="molecule type" value="Genomic_DNA"/>
</dbReference>
<name>A0ABT1KSM5_9ACTN</name>
<sequence>MTAADDVDGERAYSCTLTPHTIDAAARMMQDRFEPGLVAMVVFADVALLAATMTFAIAVDQLLAGSVLAVVAVGALTWWMPRGNLALQRKQLGWVPGHRLDTSFGRDSMTVADHVSSSRVSVEHIREIETHSEFVLFRISGRAQWFILPDEVFPADEVARVRRRTRDAAGPRTPVVSGARSPDVANPLPDPPAGAADRHEVQDQADDDQDDAEGQEDVLREQEPEDEKDQSEDNHGCVS</sequence>
<reference evidence="3 4" key="1">
    <citation type="submission" date="2022-06" db="EMBL/GenBank/DDBJ databases">
        <authorList>
            <person name="So Y."/>
        </authorList>
    </citation>
    <scope>NUCLEOTIDE SEQUENCE [LARGE SCALE GENOMIC DNA]</scope>
    <source>
        <strain evidence="3 4">STR3</strain>
    </source>
</reference>
<gene>
    <name evidence="3" type="ORF">NCI01_02915</name>
</gene>
<proteinExistence type="predicted"/>
<evidence type="ECO:0000256" key="2">
    <source>
        <dbReference type="SAM" id="Phobius"/>
    </source>
</evidence>